<gene>
    <name evidence="2" type="ORF">TNCT_369051</name>
</gene>
<organism evidence="2 3">
    <name type="scientific">Trichonephila clavata</name>
    <name type="common">Joro spider</name>
    <name type="synonym">Nephila clavata</name>
    <dbReference type="NCBI Taxonomy" id="2740835"/>
    <lineage>
        <taxon>Eukaryota</taxon>
        <taxon>Metazoa</taxon>
        <taxon>Ecdysozoa</taxon>
        <taxon>Arthropoda</taxon>
        <taxon>Chelicerata</taxon>
        <taxon>Arachnida</taxon>
        <taxon>Araneae</taxon>
        <taxon>Araneomorphae</taxon>
        <taxon>Entelegynae</taxon>
        <taxon>Araneoidea</taxon>
        <taxon>Nephilidae</taxon>
        <taxon>Trichonephila</taxon>
    </lineage>
</organism>
<dbReference type="AlphaFoldDB" id="A0A8X6ITI0"/>
<feature type="compositionally biased region" description="Basic and acidic residues" evidence="1">
    <location>
        <begin position="109"/>
        <end position="120"/>
    </location>
</feature>
<keyword evidence="3" id="KW-1185">Reference proteome</keyword>
<feature type="region of interest" description="Disordered" evidence="1">
    <location>
        <begin position="102"/>
        <end position="124"/>
    </location>
</feature>
<proteinExistence type="predicted"/>
<evidence type="ECO:0000256" key="1">
    <source>
        <dbReference type="SAM" id="MobiDB-lite"/>
    </source>
</evidence>
<reference evidence="2" key="1">
    <citation type="submission" date="2020-07" db="EMBL/GenBank/DDBJ databases">
        <title>Multicomponent nature underlies the extraordinary mechanical properties of spider dragline silk.</title>
        <authorList>
            <person name="Kono N."/>
            <person name="Nakamura H."/>
            <person name="Mori M."/>
            <person name="Yoshida Y."/>
            <person name="Ohtoshi R."/>
            <person name="Malay A.D."/>
            <person name="Moran D.A.P."/>
            <person name="Tomita M."/>
            <person name="Numata K."/>
            <person name="Arakawa K."/>
        </authorList>
    </citation>
    <scope>NUCLEOTIDE SEQUENCE</scope>
</reference>
<evidence type="ECO:0000313" key="3">
    <source>
        <dbReference type="Proteomes" id="UP000887116"/>
    </source>
</evidence>
<dbReference type="Proteomes" id="UP000887116">
    <property type="component" value="Unassembled WGS sequence"/>
</dbReference>
<evidence type="ECO:0000313" key="2">
    <source>
        <dbReference type="EMBL" id="GFR00713.1"/>
    </source>
</evidence>
<sequence>MVWIGLRGVLCDGGVLILGKEGGCSKVLCQPRWKDKAWYLVAVESEVERQADVTSTWAQSSNRGHSPRASSLFSAVDKSVTHEFEILPALKFHISCIDNQKPSPAIKGEAPRGERASHSSDEDDLAICTLPG</sequence>
<protein>
    <submittedName>
        <fullName evidence="2">Uncharacterized protein</fullName>
    </submittedName>
</protein>
<comment type="caution">
    <text evidence="2">The sequence shown here is derived from an EMBL/GenBank/DDBJ whole genome shotgun (WGS) entry which is preliminary data.</text>
</comment>
<name>A0A8X6ITI0_TRICU</name>
<accession>A0A8X6ITI0</accession>
<dbReference type="EMBL" id="BMAO01025143">
    <property type="protein sequence ID" value="GFR00713.1"/>
    <property type="molecule type" value="Genomic_DNA"/>
</dbReference>